<dbReference type="Pfam" id="PF12705">
    <property type="entry name" value="PDDEXK_1"/>
    <property type="match status" value="1"/>
</dbReference>
<keyword evidence="7 14" id="KW-0067">ATP-binding</keyword>
<dbReference type="PANTHER" id="PTHR11070:SF48">
    <property type="entry name" value="ATP-DEPENDENT HELICASE_NUCLEASE SUBUNIT A"/>
    <property type="match status" value="1"/>
</dbReference>
<dbReference type="Proteomes" id="UP000294321">
    <property type="component" value="Chromosome"/>
</dbReference>
<dbReference type="GO" id="GO:0004527">
    <property type="term" value="F:exonuclease activity"/>
    <property type="evidence" value="ECO:0007669"/>
    <property type="project" value="UniProtKB-KW"/>
</dbReference>
<feature type="binding site" evidence="14">
    <location>
        <begin position="32"/>
        <end position="39"/>
    </location>
    <ligand>
        <name>ATP</name>
        <dbReference type="ChEBI" id="CHEBI:30616"/>
    </ligand>
</feature>
<evidence type="ECO:0000256" key="12">
    <source>
        <dbReference type="ARBA" id="ARBA00034808"/>
    </source>
</evidence>
<dbReference type="NCBIfam" id="TIGR02785">
    <property type="entry name" value="addA_Gpos"/>
    <property type="match status" value="1"/>
</dbReference>
<organism evidence="18 19">
    <name type="scientific">Acetilactobacillus jinshanensis</name>
    <dbReference type="NCBI Taxonomy" id="1720083"/>
    <lineage>
        <taxon>Bacteria</taxon>
        <taxon>Bacillati</taxon>
        <taxon>Bacillota</taxon>
        <taxon>Bacilli</taxon>
        <taxon>Lactobacillales</taxon>
        <taxon>Lactobacillaceae</taxon>
        <taxon>Acetilactobacillus</taxon>
    </lineage>
</organism>
<evidence type="ECO:0000256" key="3">
    <source>
        <dbReference type="ARBA" id="ARBA00022763"/>
    </source>
</evidence>
<evidence type="ECO:0000256" key="11">
    <source>
        <dbReference type="ARBA" id="ARBA00034617"/>
    </source>
</evidence>
<keyword evidence="6 18" id="KW-0269">Exonuclease</keyword>
<evidence type="ECO:0000256" key="2">
    <source>
        <dbReference type="ARBA" id="ARBA00022741"/>
    </source>
</evidence>
<dbReference type="GO" id="GO:0005524">
    <property type="term" value="F:ATP binding"/>
    <property type="evidence" value="ECO:0007669"/>
    <property type="project" value="UniProtKB-UniRule"/>
</dbReference>
<dbReference type="Pfam" id="PF00580">
    <property type="entry name" value="UvrD-helicase"/>
    <property type="match status" value="2"/>
</dbReference>
<dbReference type="KEGG" id="lji:ELX58_02995"/>
<dbReference type="GO" id="GO:0005829">
    <property type="term" value="C:cytosol"/>
    <property type="evidence" value="ECO:0007669"/>
    <property type="project" value="TreeGrafter"/>
</dbReference>
<dbReference type="EC" id="5.6.2.4" evidence="12"/>
<evidence type="ECO:0000256" key="8">
    <source>
        <dbReference type="ARBA" id="ARBA00023125"/>
    </source>
</evidence>
<dbReference type="InterPro" id="IPR014016">
    <property type="entry name" value="UvrD-like_ATP-bd"/>
</dbReference>
<dbReference type="InterPro" id="IPR038726">
    <property type="entry name" value="PDDEXK_AddAB-type"/>
</dbReference>
<keyword evidence="9" id="KW-0234">DNA repair</keyword>
<evidence type="ECO:0000313" key="18">
    <source>
        <dbReference type="EMBL" id="QBP18128.1"/>
    </source>
</evidence>
<dbReference type="InterPro" id="IPR011604">
    <property type="entry name" value="PDDEXK-like_dom_sf"/>
</dbReference>
<keyword evidence="4 14" id="KW-0378">Hydrolase</keyword>
<evidence type="ECO:0000256" key="6">
    <source>
        <dbReference type="ARBA" id="ARBA00022839"/>
    </source>
</evidence>
<keyword evidence="3" id="KW-0227">DNA damage</keyword>
<dbReference type="Pfam" id="PF13361">
    <property type="entry name" value="UvrD_C"/>
    <property type="match status" value="1"/>
</dbReference>
<evidence type="ECO:0000259" key="17">
    <source>
        <dbReference type="PROSITE" id="PS51217"/>
    </source>
</evidence>
<evidence type="ECO:0000256" key="13">
    <source>
        <dbReference type="ARBA" id="ARBA00048988"/>
    </source>
</evidence>
<dbReference type="GO" id="GO:0000725">
    <property type="term" value="P:recombinational repair"/>
    <property type="evidence" value="ECO:0007669"/>
    <property type="project" value="TreeGrafter"/>
</dbReference>
<dbReference type="EMBL" id="CP034726">
    <property type="protein sequence ID" value="QBP18128.1"/>
    <property type="molecule type" value="Genomic_DNA"/>
</dbReference>
<dbReference type="GO" id="GO:0043138">
    <property type="term" value="F:3'-5' DNA helicase activity"/>
    <property type="evidence" value="ECO:0007669"/>
    <property type="project" value="UniProtKB-EC"/>
</dbReference>
<dbReference type="SUPFAM" id="SSF52540">
    <property type="entry name" value="P-loop containing nucleoside triphosphate hydrolases"/>
    <property type="match status" value="1"/>
</dbReference>
<dbReference type="OrthoDB" id="9810135at2"/>
<sequence length="1312" mass="152408">MIVMTNDKQPRYDEQQERVIRIRNKGNLLVSASAGAGKTTVLVNRVVNQLLPKDLVFSKGRTYGIGNFLIVTFTRAAAKELSSRIQAQLQKKITNDMSQPDKEALLRQIGDLPTSNIGTLDSFCQRIVERYYYYLKNFDPHFRILNDNTEVTLLRDEVWKNVREDLYTSGDHKFRRLASNFFSQHIDSDDQLTDPLTTLVYALYNSFKRYIFVDSDHDKMMAVNSDYDKLFKAWCDYVTQMYQVSKSFKQSPLYQKLLYKQMDLRLSQILDKYKRAISITNKYGLDSEYKVVKSEFDAISQLQKMIKPDSEYSWNQIRKGAKNVTVVCGQKFPSKRKTKDKVQHNIVHSYRNAGKDAYCENKPNSFINTFFMFDEAANMDIIKKSGQIIDELLNVVRAFDKAYTQVKKQRHVMEFIDIERAALKILETSQDVRDHFQNQFHEIMIDEYQDDNELQDAIIKLVAKHNPKTGDTTNVFMVGDVKQSIYRFRSADPKLFLHKDHAYNKPNPNGNQEIILSRNYRSTQNIDRFVNWVFTQVMDEKLGGINYYYQPERYGATEIYDNNSLQNHKPIKIMIYANDKKQSKSQDSATKTPDKDGTDYQIEMVAQEIRRLVDNPKNKIYDKQSHLQRSVQFKDIALLASTRDDNAKIADIFRKYHIPVQMLGSQDYFKATEVQIMLSLLNIIDNPDQDIPLVAVLRSPMVGLDENQLAYLRINSKTGNYYQAVKTFYQDYQSNNEHKDSFVKDIYNKVKQFLMNLSKFRKITQRHGLVDLIWSIYQTTGFLDYVGGMPAGVQRQANLHALYQRAAQYEQANFHGLFQFVQFIRQLQNQQKDLTDAVPQQGKDVVSSITIHNSKGREFPIVFLLDASQKFNPVEFRQDYILSNDLGLGMKYYNRKLHAESNSLPYQCLINYEKREDLSEQMRKLYVAFTRARQRLYIIGQVPKRSSVKRMIANWEDAADSSHQLLDLADRAGANNYMDWIGASLVRLPSFQKDYADDLTKPQKCADLKNEPNVSVKFYSDDTINEAENKFNLNASIKLISEPLTDKEKRTIKDVIFMKYPHQIATQEGNYRSVSDVKQLFDDPNKVEMGELDQQNHQDHHGRSNQYVTGDFAKPQFMQDGAEPKATAIGTATHLVFQMLDLHKDQCPTIKQIDDKITDLTNYQMIDKPVADKMLKYHTPQKVQAFFKTRLGKLILTDPDNYHREAPFSLLIKANQIFDHGFGPKDPESILIHGIIDGYFYDQKTGDVYLVDYKTDYVDFQNEAASIAKIKDRYQGQLRLYAKALKSVYSENSLRYKGLYLLSTCSLEQIKD</sequence>
<dbReference type="GO" id="GO:0003677">
    <property type="term" value="F:DNA binding"/>
    <property type="evidence" value="ECO:0007669"/>
    <property type="project" value="UniProtKB-KW"/>
</dbReference>
<feature type="domain" description="UvrD-like helicase C-terminal" evidence="17">
    <location>
        <begin position="550"/>
        <end position="856"/>
    </location>
</feature>
<dbReference type="GO" id="GO:0006302">
    <property type="term" value="P:double-strand break repair"/>
    <property type="evidence" value="ECO:0007669"/>
    <property type="project" value="InterPro"/>
</dbReference>
<reference evidence="19" key="1">
    <citation type="submission" date="2018-12" db="EMBL/GenBank/DDBJ databases">
        <title>A new species of lactobacillus.</title>
        <authorList>
            <person name="Jian Y."/>
            <person name="Xin L."/>
            <person name="Hong Z.J."/>
            <person name="Ming L.Z."/>
            <person name="Hong X.Z."/>
        </authorList>
    </citation>
    <scope>NUCLEOTIDE SEQUENCE [LARGE SCALE GENOMIC DNA]</scope>
    <source>
        <strain evidence="19">HSLZ-75</strain>
    </source>
</reference>
<feature type="domain" description="UvrD-like helicase ATP-binding" evidence="16">
    <location>
        <begin position="11"/>
        <end position="523"/>
    </location>
</feature>
<evidence type="ECO:0000256" key="15">
    <source>
        <dbReference type="SAM" id="MobiDB-lite"/>
    </source>
</evidence>
<dbReference type="GO" id="GO:0033202">
    <property type="term" value="C:DNA helicase complex"/>
    <property type="evidence" value="ECO:0007669"/>
    <property type="project" value="TreeGrafter"/>
</dbReference>
<dbReference type="InterPro" id="IPR011335">
    <property type="entry name" value="Restrct_endonuc-II-like"/>
</dbReference>
<evidence type="ECO:0000256" key="5">
    <source>
        <dbReference type="ARBA" id="ARBA00022806"/>
    </source>
</evidence>
<accession>A0A4P6ZKE5</accession>
<evidence type="ECO:0000256" key="1">
    <source>
        <dbReference type="ARBA" id="ARBA00022722"/>
    </source>
</evidence>
<dbReference type="PROSITE" id="PS51198">
    <property type="entry name" value="UVRD_HELICASE_ATP_BIND"/>
    <property type="match status" value="1"/>
</dbReference>
<dbReference type="PANTHER" id="PTHR11070">
    <property type="entry name" value="UVRD / RECB / PCRA DNA HELICASE FAMILY MEMBER"/>
    <property type="match status" value="1"/>
</dbReference>
<keyword evidence="2 14" id="KW-0547">Nucleotide-binding</keyword>
<evidence type="ECO:0000256" key="7">
    <source>
        <dbReference type="ARBA" id="ARBA00022840"/>
    </source>
</evidence>
<dbReference type="PROSITE" id="PS51217">
    <property type="entry name" value="UVRD_HELICASE_CTER"/>
    <property type="match status" value="1"/>
</dbReference>
<gene>
    <name evidence="18" type="primary">addA</name>
    <name evidence="18" type="ORF">ELX58_02995</name>
</gene>
<dbReference type="RefSeq" id="WP_133441685.1">
    <property type="nucleotide sequence ID" value="NZ_CP034726.1"/>
</dbReference>
<keyword evidence="1" id="KW-0540">Nuclease</keyword>
<dbReference type="InterPro" id="IPR014017">
    <property type="entry name" value="DNA_helicase_UvrD-like_C"/>
</dbReference>
<evidence type="ECO:0000256" key="10">
    <source>
        <dbReference type="ARBA" id="ARBA00023235"/>
    </source>
</evidence>
<dbReference type="GO" id="GO:0016887">
    <property type="term" value="F:ATP hydrolysis activity"/>
    <property type="evidence" value="ECO:0007669"/>
    <property type="project" value="RHEA"/>
</dbReference>
<evidence type="ECO:0000256" key="9">
    <source>
        <dbReference type="ARBA" id="ARBA00023204"/>
    </source>
</evidence>
<keyword evidence="5 14" id="KW-0347">Helicase</keyword>
<dbReference type="InterPro" id="IPR000212">
    <property type="entry name" value="DNA_helicase_UvrD/REP"/>
</dbReference>
<evidence type="ECO:0000256" key="4">
    <source>
        <dbReference type="ARBA" id="ARBA00022801"/>
    </source>
</evidence>
<dbReference type="InterPro" id="IPR027417">
    <property type="entry name" value="P-loop_NTPase"/>
</dbReference>
<dbReference type="Gene3D" id="3.90.320.10">
    <property type="match status" value="1"/>
</dbReference>
<dbReference type="SUPFAM" id="SSF52980">
    <property type="entry name" value="Restriction endonuclease-like"/>
    <property type="match status" value="1"/>
</dbReference>
<dbReference type="CDD" id="cd17932">
    <property type="entry name" value="DEXQc_UvrD"/>
    <property type="match status" value="1"/>
</dbReference>
<keyword evidence="19" id="KW-1185">Reference proteome</keyword>
<keyword evidence="8" id="KW-0238">DNA-binding</keyword>
<evidence type="ECO:0000313" key="19">
    <source>
        <dbReference type="Proteomes" id="UP000294321"/>
    </source>
</evidence>
<comment type="catalytic activity">
    <reaction evidence="11">
        <text>Couples ATP hydrolysis with the unwinding of duplex DNA by translocating in the 3'-5' direction.</text>
        <dbReference type="EC" id="5.6.2.4"/>
    </reaction>
</comment>
<keyword evidence="10" id="KW-0413">Isomerase</keyword>
<evidence type="ECO:0000256" key="14">
    <source>
        <dbReference type="PROSITE-ProRule" id="PRU00560"/>
    </source>
</evidence>
<protein>
    <recommendedName>
        <fullName evidence="12">DNA 3'-5' helicase</fullName>
        <ecNumber evidence="12">5.6.2.4</ecNumber>
    </recommendedName>
</protein>
<comment type="catalytic activity">
    <reaction evidence="13">
        <text>ATP + H2O = ADP + phosphate + H(+)</text>
        <dbReference type="Rhea" id="RHEA:13065"/>
        <dbReference type="ChEBI" id="CHEBI:15377"/>
        <dbReference type="ChEBI" id="CHEBI:15378"/>
        <dbReference type="ChEBI" id="CHEBI:30616"/>
        <dbReference type="ChEBI" id="CHEBI:43474"/>
        <dbReference type="ChEBI" id="CHEBI:456216"/>
        <dbReference type="EC" id="5.6.2.4"/>
    </reaction>
</comment>
<dbReference type="InterPro" id="IPR014152">
    <property type="entry name" value="AddA"/>
</dbReference>
<evidence type="ECO:0000259" key="16">
    <source>
        <dbReference type="PROSITE" id="PS51198"/>
    </source>
</evidence>
<name>A0A4P6ZKE5_9LACO</name>
<feature type="region of interest" description="Disordered" evidence="15">
    <location>
        <begin position="579"/>
        <end position="598"/>
    </location>
</feature>
<dbReference type="Gene3D" id="3.40.50.300">
    <property type="entry name" value="P-loop containing nucleotide triphosphate hydrolases"/>
    <property type="match status" value="4"/>
</dbReference>
<proteinExistence type="predicted"/>
<dbReference type="Gene3D" id="1.10.486.10">
    <property type="entry name" value="PCRA, domain 4"/>
    <property type="match status" value="1"/>
</dbReference>